<dbReference type="AlphaFoldDB" id="M0MBT2"/>
<dbReference type="EMBL" id="AOMD01000030">
    <property type="protein sequence ID" value="EMA43206.1"/>
    <property type="molecule type" value="Genomic_DNA"/>
</dbReference>
<reference evidence="2 3" key="1">
    <citation type="journal article" date="2014" name="PLoS Genet.">
        <title>Phylogenetically driven sequencing of extremely halophilic archaea reveals strategies for static and dynamic osmo-response.</title>
        <authorList>
            <person name="Becker E.A."/>
            <person name="Seitzer P.M."/>
            <person name="Tritt A."/>
            <person name="Larsen D."/>
            <person name="Krusor M."/>
            <person name="Yao A.I."/>
            <person name="Wu D."/>
            <person name="Madern D."/>
            <person name="Eisen J.A."/>
            <person name="Darling A.E."/>
            <person name="Facciotti M.T."/>
        </authorList>
    </citation>
    <scope>NUCLEOTIDE SEQUENCE [LARGE SCALE GENOMIC DNA]</scope>
    <source>
        <strain evidence="2 3">DSM 5350</strain>
    </source>
</reference>
<protein>
    <submittedName>
        <fullName evidence="2">Phosphonate ABC transporter periplasmic phosphonate-binding protein</fullName>
    </submittedName>
</protein>
<keyword evidence="3" id="KW-1185">Reference proteome</keyword>
<gene>
    <name evidence="2" type="ORF">C449_14547</name>
</gene>
<dbReference type="SUPFAM" id="SSF53850">
    <property type="entry name" value="Periplasmic binding protein-like II"/>
    <property type="match status" value="1"/>
</dbReference>
<dbReference type="InterPro" id="IPR005770">
    <property type="entry name" value="PhnD"/>
</dbReference>
<comment type="caution">
    <text evidence="2">The sequence shown here is derived from an EMBL/GenBank/DDBJ whole genome shotgun (WGS) entry which is preliminary data.</text>
</comment>
<sequence>MTVGIVPDVDPDTAIEKNQALKSYLEGELDASVTLRTTADYAGLVQAMSAEQVDFAYFGGVSYVLAHHRAGAEAVVVGSKNGSTKWHSAFITHESTGLSKMNDVATSADELDLVFGDPISTSGTVMPTHYLRNEYDLAPKRDFANLTHVGAHDATAKAIANASGDVGALNARIYDALVEEGSIGESVVELWRTPGFADYPWAAAKTLDADTRDAIRTAFTGLDESGKSTILDQQNVDEYVETSHEQFETLDSAVRTMGLLDSENAAATSANES</sequence>
<dbReference type="Gene3D" id="3.40.190.10">
    <property type="entry name" value="Periplasmic binding protein-like II"/>
    <property type="match status" value="2"/>
</dbReference>
<dbReference type="PANTHER" id="PTHR35841">
    <property type="entry name" value="PHOSPHONATES-BINDING PERIPLASMIC PROTEIN"/>
    <property type="match status" value="1"/>
</dbReference>
<dbReference type="GO" id="GO:0043190">
    <property type="term" value="C:ATP-binding cassette (ABC) transporter complex"/>
    <property type="evidence" value="ECO:0007669"/>
    <property type="project" value="InterPro"/>
</dbReference>
<organism evidence="2 3">
    <name type="scientific">Halococcus saccharolyticus DSM 5350</name>
    <dbReference type="NCBI Taxonomy" id="1227455"/>
    <lineage>
        <taxon>Archaea</taxon>
        <taxon>Methanobacteriati</taxon>
        <taxon>Methanobacteriota</taxon>
        <taxon>Stenosarchaea group</taxon>
        <taxon>Halobacteria</taxon>
        <taxon>Halobacteriales</taxon>
        <taxon>Halococcaceae</taxon>
        <taxon>Halococcus</taxon>
    </lineage>
</organism>
<dbReference type="GO" id="GO:0055085">
    <property type="term" value="P:transmembrane transport"/>
    <property type="evidence" value="ECO:0007669"/>
    <property type="project" value="InterPro"/>
</dbReference>
<dbReference type="InParanoid" id="M0MBT2"/>
<name>M0MBT2_9EURY</name>
<dbReference type="STRING" id="1227455.C449_14547"/>
<accession>M0MBT2</accession>
<evidence type="ECO:0000313" key="2">
    <source>
        <dbReference type="EMBL" id="EMA43206.1"/>
    </source>
</evidence>
<dbReference type="PANTHER" id="PTHR35841:SF1">
    <property type="entry name" value="PHOSPHONATES-BINDING PERIPLASMIC PROTEIN"/>
    <property type="match status" value="1"/>
</dbReference>
<dbReference type="Proteomes" id="UP000011669">
    <property type="component" value="Unassembled WGS sequence"/>
</dbReference>
<keyword evidence="1" id="KW-0732">Signal</keyword>
<dbReference type="NCBIfam" id="TIGR01098">
    <property type="entry name" value="3A0109s03R"/>
    <property type="match status" value="1"/>
</dbReference>
<dbReference type="Pfam" id="PF12974">
    <property type="entry name" value="Phosphonate-bd"/>
    <property type="match status" value="1"/>
</dbReference>
<dbReference type="PATRIC" id="fig|1227455.4.peg.2956"/>
<proteinExistence type="predicted"/>
<evidence type="ECO:0000256" key="1">
    <source>
        <dbReference type="ARBA" id="ARBA00022729"/>
    </source>
</evidence>
<evidence type="ECO:0000313" key="3">
    <source>
        <dbReference type="Proteomes" id="UP000011669"/>
    </source>
</evidence>